<keyword evidence="2" id="KW-1185">Reference proteome</keyword>
<dbReference type="Proteomes" id="UP000192333">
    <property type="component" value="Chromosome I"/>
</dbReference>
<dbReference type="STRING" id="758820.SAMN00777080_1545"/>
<evidence type="ECO:0000313" key="1">
    <source>
        <dbReference type="EMBL" id="SMD42974.1"/>
    </source>
</evidence>
<dbReference type="OrthoDB" id="9806869at2"/>
<accession>A0A1W2H2H7</accession>
<protein>
    <submittedName>
        <fullName evidence="1">GxxExxY protein</fullName>
    </submittedName>
</protein>
<dbReference type="Pfam" id="PF13366">
    <property type="entry name" value="PDDEXK_3"/>
    <property type="match status" value="1"/>
</dbReference>
<dbReference type="InterPro" id="IPR026350">
    <property type="entry name" value="GxxExxY"/>
</dbReference>
<organism evidence="1 2">
    <name type="scientific">Aquiflexum balticum DSM 16537</name>
    <dbReference type="NCBI Taxonomy" id="758820"/>
    <lineage>
        <taxon>Bacteria</taxon>
        <taxon>Pseudomonadati</taxon>
        <taxon>Bacteroidota</taxon>
        <taxon>Cytophagia</taxon>
        <taxon>Cytophagales</taxon>
        <taxon>Cyclobacteriaceae</taxon>
        <taxon>Aquiflexum</taxon>
    </lineage>
</organism>
<dbReference type="EMBL" id="LT838813">
    <property type="protein sequence ID" value="SMD42974.1"/>
    <property type="molecule type" value="Genomic_DNA"/>
</dbReference>
<evidence type="ECO:0000313" key="2">
    <source>
        <dbReference type="Proteomes" id="UP000192333"/>
    </source>
</evidence>
<name>A0A1W2H2H7_9BACT</name>
<dbReference type="RefSeq" id="WP_084119724.1">
    <property type="nucleotide sequence ID" value="NZ_LT838813.1"/>
</dbReference>
<sequence>MEEINKITKEIIGKSFRVSNSLGDGFLEKVYENALAYELKKSGLIVYQQYPLEVYYEDQIVGSYFADIVVENRVLVELKAVKKLDDIHLAQILHYLKACNFKMGLLINFGSPSVEIKRVVNGF</sequence>
<dbReference type="AlphaFoldDB" id="A0A1W2H2H7"/>
<gene>
    <name evidence="1" type="ORF">SAMN00777080_1545</name>
</gene>
<reference evidence="2" key="1">
    <citation type="submission" date="2017-04" db="EMBL/GenBank/DDBJ databases">
        <authorList>
            <person name="Varghese N."/>
            <person name="Submissions S."/>
        </authorList>
    </citation>
    <scope>NUCLEOTIDE SEQUENCE [LARGE SCALE GENOMIC DNA]</scope>
    <source>
        <strain evidence="2">DSM 16537</strain>
    </source>
</reference>
<proteinExistence type="predicted"/>
<dbReference type="NCBIfam" id="TIGR04256">
    <property type="entry name" value="GxxExxY"/>
    <property type="match status" value="1"/>
</dbReference>